<name>A0A4Q1SKN6_9BACT</name>
<keyword evidence="1" id="KW-0472">Membrane</keyword>
<dbReference type="EMBL" id="SDMK01000001">
    <property type="protein sequence ID" value="RXS98045.1"/>
    <property type="molecule type" value="Genomic_DNA"/>
</dbReference>
<gene>
    <name evidence="2" type="ORF">ESZ00_09475</name>
</gene>
<feature type="transmembrane region" description="Helical" evidence="1">
    <location>
        <begin position="10"/>
        <end position="27"/>
    </location>
</feature>
<evidence type="ECO:0000313" key="3">
    <source>
        <dbReference type="Proteomes" id="UP000290253"/>
    </source>
</evidence>
<sequence length="64" mass="7223">MALTDEKRKWVALAVLGILALLTWQTLDPGRTRTVVLVVLGAFAFRILLTPRRSRYDEKSIPGK</sequence>
<proteinExistence type="predicted"/>
<evidence type="ECO:0000256" key="1">
    <source>
        <dbReference type="SAM" id="Phobius"/>
    </source>
</evidence>
<comment type="caution">
    <text evidence="2">The sequence shown here is derived from an EMBL/GenBank/DDBJ whole genome shotgun (WGS) entry which is preliminary data.</text>
</comment>
<feature type="transmembrane region" description="Helical" evidence="1">
    <location>
        <begin position="33"/>
        <end position="49"/>
    </location>
</feature>
<dbReference type="Proteomes" id="UP000290253">
    <property type="component" value="Unassembled WGS sequence"/>
</dbReference>
<evidence type="ECO:0000313" key="2">
    <source>
        <dbReference type="EMBL" id="RXS98045.1"/>
    </source>
</evidence>
<keyword evidence="1" id="KW-1133">Transmembrane helix</keyword>
<protein>
    <submittedName>
        <fullName evidence="2">Uncharacterized protein</fullName>
    </submittedName>
</protein>
<dbReference type="RefSeq" id="WP_129207824.1">
    <property type="nucleotide sequence ID" value="NZ_SDMK01000001.1"/>
</dbReference>
<accession>A0A4Q1SKN6</accession>
<dbReference type="AlphaFoldDB" id="A0A4Q1SKN6"/>
<dbReference type="OrthoDB" id="123385at2"/>
<reference evidence="2 3" key="1">
    <citation type="journal article" date="2016" name="Int. J. Syst. Evol. Microbiol.">
        <title>Acidipila dinghuensis sp. nov., an acidobacterium isolated from forest soil.</title>
        <authorList>
            <person name="Jiang Y.W."/>
            <person name="Wang J."/>
            <person name="Chen M.H."/>
            <person name="Lv Y.Y."/>
            <person name="Qiu L.H."/>
        </authorList>
    </citation>
    <scope>NUCLEOTIDE SEQUENCE [LARGE SCALE GENOMIC DNA]</scope>
    <source>
        <strain evidence="2 3">DHOF10</strain>
    </source>
</reference>
<keyword evidence="1" id="KW-0812">Transmembrane</keyword>
<organism evidence="2 3">
    <name type="scientific">Silvibacterium dinghuense</name>
    <dbReference type="NCBI Taxonomy" id="1560006"/>
    <lineage>
        <taxon>Bacteria</taxon>
        <taxon>Pseudomonadati</taxon>
        <taxon>Acidobacteriota</taxon>
        <taxon>Terriglobia</taxon>
        <taxon>Terriglobales</taxon>
        <taxon>Acidobacteriaceae</taxon>
        <taxon>Silvibacterium</taxon>
    </lineage>
</organism>
<keyword evidence="3" id="KW-1185">Reference proteome</keyword>